<organism evidence="2 3">
    <name type="scientific">Mycobacteroides abscessus MAB_030201_1075</name>
    <dbReference type="NCBI Taxonomy" id="1335410"/>
    <lineage>
        <taxon>Bacteria</taxon>
        <taxon>Bacillati</taxon>
        <taxon>Actinomycetota</taxon>
        <taxon>Actinomycetes</taxon>
        <taxon>Mycobacteriales</taxon>
        <taxon>Mycobacteriaceae</taxon>
        <taxon>Mycobacteroides</taxon>
        <taxon>Mycobacteroides abscessus</taxon>
    </lineage>
</organism>
<feature type="transmembrane region" description="Helical" evidence="1">
    <location>
        <begin position="258"/>
        <end position="282"/>
    </location>
</feature>
<feature type="transmembrane region" description="Helical" evidence="1">
    <location>
        <begin position="111"/>
        <end position="128"/>
    </location>
</feature>
<keyword evidence="1" id="KW-0472">Membrane</keyword>
<keyword evidence="1" id="KW-0812">Transmembrane</keyword>
<gene>
    <name evidence="2" type="ORF">L829_1749</name>
</gene>
<reference evidence="2 3" key="1">
    <citation type="submission" date="2014-01" db="EMBL/GenBank/DDBJ databases">
        <authorList>
            <person name="Zelazny A."/>
            <person name="Olivier K."/>
            <person name="Sampaio E.P."/>
            <person name="Holland S.M."/>
            <person name="Tallon L.J."/>
            <person name="Sadzewicz L.K."/>
            <person name="Sengamalay N."/>
            <person name="Fraser C.M."/>
            <person name="Hine E."/>
            <person name="Shefchek K.A."/>
            <person name="Das S.P."/>
            <person name="Shallom S.J."/>
            <person name="Agrawal S."/>
            <person name="Tettelin H."/>
        </authorList>
    </citation>
    <scope>NUCLEOTIDE SEQUENCE [LARGE SCALE GENOMIC DNA]</scope>
    <source>
        <strain evidence="2 3">MAB_030201_1075</strain>
    </source>
</reference>
<proteinExistence type="predicted"/>
<dbReference type="AlphaFoldDB" id="A0A829PMP0"/>
<feature type="transmembrane region" description="Helical" evidence="1">
    <location>
        <begin position="149"/>
        <end position="170"/>
    </location>
</feature>
<keyword evidence="1" id="KW-1133">Transmembrane helix</keyword>
<dbReference type="Proteomes" id="UP000019854">
    <property type="component" value="Unassembled WGS sequence"/>
</dbReference>
<evidence type="ECO:0000313" key="2">
    <source>
        <dbReference type="EMBL" id="ETZ88192.1"/>
    </source>
</evidence>
<name>A0A829PMP0_9MYCO</name>
<sequence length="354" mass="40325">MPALSDLRNTVTSAGRSTRQRLQSLIEPITRQWAKLQPYRQWDKEIRDAFKHSNRAARLYRGLPLLLLGYGLSVALVWSTNWMAHVVYDLAASFYGYAVSLVGSYAFGPNFYAQCMAIGFGASFVIVLRMRVVPGIRSPQTGKKIGYSVLAAAVVIWGLLTVLVTARLGITDGFRMIVAGFLWATVIALAGLTISGFGLLFACWFWFTKTLGIYWPWARIALPVLASAFGINIALFLAEHTKWLYPGNLHHAFDLIAPVGIFITYWLVTISTWVAGAIPWIVELRILLGFRRDGEAYRNSDYYQRWCNTPRDEFPTLWQSLKEGWINYRRGNESGHQEMSWRDILRESRRDIFH</sequence>
<dbReference type="EMBL" id="JAOX01000001">
    <property type="protein sequence ID" value="ETZ88192.1"/>
    <property type="molecule type" value="Genomic_DNA"/>
</dbReference>
<evidence type="ECO:0000256" key="1">
    <source>
        <dbReference type="SAM" id="Phobius"/>
    </source>
</evidence>
<feature type="transmembrane region" description="Helical" evidence="1">
    <location>
        <begin position="182"/>
        <end position="208"/>
    </location>
</feature>
<accession>A0A829PMP0</accession>
<evidence type="ECO:0000313" key="3">
    <source>
        <dbReference type="Proteomes" id="UP000019854"/>
    </source>
</evidence>
<comment type="caution">
    <text evidence="2">The sequence shown here is derived from an EMBL/GenBank/DDBJ whole genome shotgun (WGS) entry which is preliminary data.</text>
</comment>
<protein>
    <submittedName>
        <fullName evidence="2">Putative membrane protein</fullName>
    </submittedName>
</protein>
<feature type="transmembrane region" description="Helical" evidence="1">
    <location>
        <begin position="220"/>
        <end position="238"/>
    </location>
</feature>
<feature type="transmembrane region" description="Helical" evidence="1">
    <location>
        <begin position="59"/>
        <end position="79"/>
    </location>
</feature>